<dbReference type="InterPro" id="IPR038766">
    <property type="entry name" value="Membrane_comp_ABC_pdt"/>
</dbReference>
<dbReference type="InterPro" id="IPR003838">
    <property type="entry name" value="ABC3_permease_C"/>
</dbReference>
<dbReference type="AlphaFoldDB" id="A0A391P1G4"/>
<evidence type="ECO:0000313" key="9">
    <source>
        <dbReference type="EMBL" id="GCA67844.1"/>
    </source>
</evidence>
<comment type="subcellular location">
    <subcellularLocation>
        <location evidence="1">Cell membrane</location>
        <topology evidence="1">Multi-pass membrane protein</topology>
    </subcellularLocation>
</comment>
<keyword evidence="3 7" id="KW-0812">Transmembrane</keyword>
<gene>
    <name evidence="9" type="ORF">KGMB01110_22800</name>
</gene>
<feature type="coiled-coil region" evidence="6">
    <location>
        <begin position="234"/>
        <end position="463"/>
    </location>
</feature>
<accession>A0A391P1G4</accession>
<protein>
    <submittedName>
        <fullName evidence="9">ABC transporter permease</fullName>
    </submittedName>
</protein>
<feature type="transmembrane region" description="Helical" evidence="7">
    <location>
        <begin position="1076"/>
        <end position="1098"/>
    </location>
</feature>
<sequence>MNKRALRKDFYMEIRRSPGRFLSIFLIVAIGVAFFSGIRATEPDMRYTADAYSDKYQLMDLQVISTLGLTGEDQKALEQVDGIEKVEPGCSVDVLCESGGSQKVLHVMSLLPTMNQVEVSEGRIPEKENECLVDMDFLKNSDYKVGDQITFVSGNDADLSDSLKEETYTIVGAGSSPCYISFYRGSSTIGTGSVSGFVYVPADSFSMDVYTELYAKVEGAEGLTVFTDVYDERIEEVKAEVEKIKKSRQQARYDEIVDQANEELADAEQELADAKAEAQEQLADAKQELDDGWKQLSDAKEQVKSGKAKLQSGKQELLTQQATLNEKKTELENGLKTLEASQKELDQKKEELEESAKQAEEQIQAQLDTWNQQNEAVTGGISQLKAALEAQQQQYQQLKAAGADEQTLKALETSIAQTTEQLNQLQDQKTLLDQGKAQIDAAKEKTEKELEAGRKQVQDGQTQIDQTKAELQSGQAKLADGQSQIDQGWEKIRTSAATFAEAEEEIAANEQKLKDGQQSYEEGKAEADEKIADGEKKLADAKDEVSKIEHAKWYINDRSALTEYDGYGENADRIAAIGKVFPVLFFLVAALISLTTMTRMVEEQRTLIGTLKALGYSKGSIAAKYLGYAFLASAGGSVLGILIGEKTLPKIILVAYGIMYGHIDTYRIPYEGYYAVMASVAAMLCTVGAAWTVCRRELKESAAELMRPPAPKNGKRVFLERLGGVWKRLSFSWKATVRNLIRYKKRFFMTIFGIGGCMSLLLVGFGLEDSISNIARLQYGEVQCYDGNLILDSSATTSEQEDAVQTLKSDKRVSEVEKTVMEQVNVKAESGKKKLDVYLVVPEDVEKYKDFVTFQNRVTKEAYTLQDGGVILSEKASSLLKVKAGDQLVIKDDVQGEIKVKIDQVCENYMGHYIYMTPETYKDLFKREPEYNAACFQMNPEDVSKIERVGEKVLKSDGALSMSYMTEIEDQVDSMLSSLDFVLVVLILSAGMLAFVVLYNLNNINITERRRELATLKVLGFYDGEVSAYVYRENVILTLIGTILGCGMGTVLHRFVITTAEIDTVMFGRNIDPTSYLYSALITVGFSLFVNWVMYYKLKKINMVESMKSVE</sequence>
<keyword evidence="5 7" id="KW-0472">Membrane</keyword>
<feature type="transmembrane region" description="Helical" evidence="7">
    <location>
        <begin position="1035"/>
        <end position="1056"/>
    </location>
</feature>
<evidence type="ECO:0000259" key="8">
    <source>
        <dbReference type="Pfam" id="PF02687"/>
    </source>
</evidence>
<evidence type="ECO:0000256" key="6">
    <source>
        <dbReference type="SAM" id="Coils"/>
    </source>
</evidence>
<evidence type="ECO:0000256" key="5">
    <source>
        <dbReference type="ARBA" id="ARBA00023136"/>
    </source>
</evidence>
<comment type="caution">
    <text evidence="9">The sequence shown here is derived from an EMBL/GenBank/DDBJ whole genome shotgun (WGS) entry which is preliminary data.</text>
</comment>
<feature type="transmembrane region" description="Helical" evidence="7">
    <location>
        <begin position="981"/>
        <end position="1001"/>
    </location>
</feature>
<dbReference type="PANTHER" id="PTHR30287:SF1">
    <property type="entry name" value="INNER MEMBRANE PROTEIN"/>
    <property type="match status" value="1"/>
</dbReference>
<feature type="domain" description="ABC3 transporter permease C-terminal" evidence="8">
    <location>
        <begin position="985"/>
        <end position="1102"/>
    </location>
</feature>
<dbReference type="PANTHER" id="PTHR30287">
    <property type="entry name" value="MEMBRANE COMPONENT OF PREDICTED ABC SUPERFAMILY METABOLITE UPTAKE TRANSPORTER"/>
    <property type="match status" value="1"/>
</dbReference>
<keyword evidence="10" id="KW-1185">Reference proteome</keyword>
<dbReference type="EMBL" id="BHGK01000001">
    <property type="protein sequence ID" value="GCA67844.1"/>
    <property type="molecule type" value="Genomic_DNA"/>
</dbReference>
<keyword evidence="6" id="KW-0175">Coiled coil</keyword>
<name>A0A391P1G4_9FIRM</name>
<feature type="domain" description="ABC3 transporter permease C-terminal" evidence="8">
    <location>
        <begin position="580"/>
        <end position="696"/>
    </location>
</feature>
<keyword evidence="4 7" id="KW-1133">Transmembrane helix</keyword>
<feature type="transmembrane region" description="Helical" evidence="7">
    <location>
        <begin position="580"/>
        <end position="601"/>
    </location>
</feature>
<evidence type="ECO:0000256" key="1">
    <source>
        <dbReference type="ARBA" id="ARBA00004651"/>
    </source>
</evidence>
<evidence type="ECO:0000256" key="4">
    <source>
        <dbReference type="ARBA" id="ARBA00022989"/>
    </source>
</evidence>
<organism evidence="9 10">
    <name type="scientific">Mediterraneibacter butyricigenes</name>
    <dbReference type="NCBI Taxonomy" id="2316025"/>
    <lineage>
        <taxon>Bacteria</taxon>
        <taxon>Bacillati</taxon>
        <taxon>Bacillota</taxon>
        <taxon>Clostridia</taxon>
        <taxon>Lachnospirales</taxon>
        <taxon>Lachnospiraceae</taxon>
        <taxon>Mediterraneibacter</taxon>
    </lineage>
</organism>
<reference evidence="10" key="1">
    <citation type="submission" date="2018-09" db="EMBL/GenBank/DDBJ databases">
        <title>Draft Genome Sequence of Mediterraneibacter sp. KCTC 15684.</title>
        <authorList>
            <person name="Kim J.S."/>
            <person name="Han K.I."/>
            <person name="Suh M.K."/>
            <person name="Lee K.C."/>
            <person name="Eom M.K."/>
            <person name="Lee J.H."/>
            <person name="Park S.H."/>
            <person name="Kang S.W."/>
            <person name="Park J.E."/>
            <person name="Oh B.S."/>
            <person name="Yu S.Y."/>
            <person name="Choi S.H."/>
            <person name="Lee D.H."/>
            <person name="Yoon H."/>
            <person name="Kim B."/>
            <person name="Yang S.J."/>
            <person name="Lee J.S."/>
        </authorList>
    </citation>
    <scope>NUCLEOTIDE SEQUENCE [LARGE SCALE GENOMIC DNA]</scope>
    <source>
        <strain evidence="10">KCTC 15684</strain>
    </source>
</reference>
<evidence type="ECO:0000256" key="3">
    <source>
        <dbReference type="ARBA" id="ARBA00022692"/>
    </source>
</evidence>
<feature type="transmembrane region" description="Helical" evidence="7">
    <location>
        <begin position="673"/>
        <end position="694"/>
    </location>
</feature>
<dbReference type="RefSeq" id="WP_117888054.1">
    <property type="nucleotide sequence ID" value="NZ_BHGK01000001.1"/>
</dbReference>
<keyword evidence="2" id="KW-1003">Cell membrane</keyword>
<feature type="transmembrane region" description="Helical" evidence="7">
    <location>
        <begin position="747"/>
        <end position="767"/>
    </location>
</feature>
<dbReference type="Pfam" id="PF02687">
    <property type="entry name" value="FtsX"/>
    <property type="match status" value="2"/>
</dbReference>
<evidence type="ECO:0000256" key="2">
    <source>
        <dbReference type="ARBA" id="ARBA00022475"/>
    </source>
</evidence>
<dbReference type="Proteomes" id="UP000265643">
    <property type="component" value="Unassembled WGS sequence"/>
</dbReference>
<evidence type="ECO:0000313" key="10">
    <source>
        <dbReference type="Proteomes" id="UP000265643"/>
    </source>
</evidence>
<evidence type="ECO:0000256" key="7">
    <source>
        <dbReference type="SAM" id="Phobius"/>
    </source>
</evidence>
<dbReference type="GO" id="GO:0005886">
    <property type="term" value="C:plasma membrane"/>
    <property type="evidence" value="ECO:0007669"/>
    <property type="project" value="UniProtKB-SubCell"/>
</dbReference>
<feature type="transmembrane region" description="Helical" evidence="7">
    <location>
        <begin position="21"/>
        <end position="38"/>
    </location>
</feature>
<proteinExistence type="predicted"/>
<feature type="coiled-coil region" evidence="6">
    <location>
        <begin position="499"/>
        <end position="551"/>
    </location>
</feature>
<feature type="transmembrane region" description="Helical" evidence="7">
    <location>
        <begin position="622"/>
        <end position="643"/>
    </location>
</feature>